<dbReference type="InterPro" id="IPR036866">
    <property type="entry name" value="RibonucZ/Hydroxyglut_hydro"/>
</dbReference>
<dbReference type="PANTHER" id="PTHR15032:SF4">
    <property type="entry name" value="N-ACYL-PHOSPHATIDYLETHANOLAMINE-HYDROLYZING PHOSPHOLIPASE D"/>
    <property type="match status" value="1"/>
</dbReference>
<accession>A0A7V8FVB9</accession>
<reference evidence="3" key="1">
    <citation type="journal article" date="2020" name="MBio">
        <title>Horizontal gene transfer to a defensive symbiont with a reduced genome amongst a multipartite beetle microbiome.</title>
        <authorList>
            <person name="Waterworth S.C."/>
            <person name="Florez L.V."/>
            <person name="Rees E.R."/>
            <person name="Hertweck C."/>
            <person name="Kaltenpoth M."/>
            <person name="Kwan J.C."/>
        </authorList>
    </citation>
    <scope>NUCLEOTIDE SEQUENCE [LARGE SCALE GENOMIC DNA]</scope>
</reference>
<dbReference type="GO" id="GO:0005737">
    <property type="term" value="C:cytoplasm"/>
    <property type="evidence" value="ECO:0007669"/>
    <property type="project" value="TreeGrafter"/>
</dbReference>
<organism evidence="2 3">
    <name type="scientific">Herbaspirillum frisingense</name>
    <dbReference type="NCBI Taxonomy" id="92645"/>
    <lineage>
        <taxon>Bacteria</taxon>
        <taxon>Pseudomonadati</taxon>
        <taxon>Pseudomonadota</taxon>
        <taxon>Betaproteobacteria</taxon>
        <taxon>Burkholderiales</taxon>
        <taxon>Oxalobacteraceae</taxon>
        <taxon>Herbaspirillum</taxon>
    </lineage>
</organism>
<dbReference type="PIRSF" id="PIRSF038896">
    <property type="entry name" value="NAPE-PLD"/>
    <property type="match status" value="1"/>
</dbReference>
<evidence type="ECO:0000313" key="3">
    <source>
        <dbReference type="Proteomes" id="UP000462435"/>
    </source>
</evidence>
<dbReference type="GO" id="GO:0070290">
    <property type="term" value="F:N-acylphosphatidylethanolamine-specific phospholipase D activity"/>
    <property type="evidence" value="ECO:0007669"/>
    <property type="project" value="InterPro"/>
</dbReference>
<name>A0A7V8FVB9_9BURK</name>
<dbReference type="SUPFAM" id="SSF56281">
    <property type="entry name" value="Metallo-hydrolase/oxidoreductase"/>
    <property type="match status" value="1"/>
</dbReference>
<dbReference type="EMBL" id="WNDX01000091">
    <property type="protein sequence ID" value="KAF1042197.1"/>
    <property type="molecule type" value="Genomic_DNA"/>
</dbReference>
<proteinExistence type="predicted"/>
<dbReference type="Proteomes" id="UP000462435">
    <property type="component" value="Unassembled WGS sequence"/>
</dbReference>
<evidence type="ECO:0000313" key="2">
    <source>
        <dbReference type="EMBL" id="KAF1042197.1"/>
    </source>
</evidence>
<dbReference type="CDD" id="cd16283">
    <property type="entry name" value="RomA-like_MBL-fold"/>
    <property type="match status" value="1"/>
</dbReference>
<sequence>MPPAFPSKTSPSLLPRAARLAAIAILALSAALAGCSSSSKYYDPLKSNRTETGFRNNYPQPPRASLLRWQWERLTQGLPKPPANHYQFPVVKPDLAWLKANRKAPSVTWIGHATALLQIGGQNVLTDPMFSERASPFSFIGPKRKVPLPVQIAELPHIDVVVISHNHYDHLDRASVEQLNLQPGGPPLFLVPLGVRDWFNEIGITNVREMDWWDKTSRGSLDIYFVPATHWSARGLFDRSESLWGGWVFQNLKVPATTDTPAADQSEPYSVYFAGDTGYSKDFRDIGERFGRFDLALIPIGAYGPRWFMQNQHVDPAQAVLIHEDVRAKRSIGIHWGTFELADEPLDEPPQKLAEALKEAHLPAEQFITLKHGETLKLEE</sequence>
<dbReference type="InterPro" id="IPR001279">
    <property type="entry name" value="Metallo-B-lactamas"/>
</dbReference>
<dbReference type="InterPro" id="IPR024884">
    <property type="entry name" value="NAPE-PLD"/>
</dbReference>
<dbReference type="GO" id="GO:0008270">
    <property type="term" value="F:zinc ion binding"/>
    <property type="evidence" value="ECO:0007669"/>
    <property type="project" value="InterPro"/>
</dbReference>
<gene>
    <name evidence="2" type="ORF">GAK35_02858</name>
</gene>
<evidence type="ECO:0000259" key="1">
    <source>
        <dbReference type="Pfam" id="PF12706"/>
    </source>
</evidence>
<dbReference type="AlphaFoldDB" id="A0A7V8FVB9"/>
<dbReference type="Gene3D" id="3.60.15.10">
    <property type="entry name" value="Ribonuclease Z/Hydroxyacylglutathione hydrolase-like"/>
    <property type="match status" value="1"/>
</dbReference>
<feature type="domain" description="Metallo-beta-lactamase" evidence="1">
    <location>
        <begin position="123"/>
        <end position="336"/>
    </location>
</feature>
<protein>
    <recommendedName>
        <fullName evidence="1">Metallo-beta-lactamase domain-containing protein</fullName>
    </recommendedName>
</protein>
<comment type="caution">
    <text evidence="2">The sequence shown here is derived from an EMBL/GenBank/DDBJ whole genome shotgun (WGS) entry which is preliminary data.</text>
</comment>
<dbReference type="Pfam" id="PF12706">
    <property type="entry name" value="Lactamase_B_2"/>
    <property type="match status" value="1"/>
</dbReference>
<dbReference type="PANTHER" id="PTHR15032">
    <property type="entry name" value="N-ACYL-PHOSPHATIDYLETHANOLAMINE-HYDROLYZING PHOSPHOLIPASE D"/>
    <property type="match status" value="1"/>
</dbReference>